<evidence type="ECO:0000256" key="3">
    <source>
        <dbReference type="SAM" id="SignalP"/>
    </source>
</evidence>
<dbReference type="Proteomes" id="UP001050808">
    <property type="component" value="Unassembled WGS sequence"/>
</dbReference>
<evidence type="ECO:0000256" key="2">
    <source>
        <dbReference type="ARBA" id="ARBA00023136"/>
    </source>
</evidence>
<keyword evidence="5" id="KW-1185">Reference proteome</keyword>
<accession>A0ABQ3QW03</accession>
<reference evidence="4" key="1">
    <citation type="submission" date="2024-05" db="EMBL/GenBank/DDBJ databases">
        <title>Whole genome shotgun sequence of Streptomyces violascens NBRC 12920.</title>
        <authorList>
            <person name="Komaki H."/>
            <person name="Tamura T."/>
        </authorList>
    </citation>
    <scope>NUCLEOTIDE SEQUENCE</scope>
    <source>
        <strain evidence="4">NBRC 12920</strain>
    </source>
</reference>
<name>A0ABQ3QW03_9ACTN</name>
<dbReference type="EMBL" id="BNDY01000017">
    <property type="protein sequence ID" value="GHI41459.1"/>
    <property type="molecule type" value="Genomic_DNA"/>
</dbReference>
<evidence type="ECO:0008006" key="6">
    <source>
        <dbReference type="Google" id="ProtNLM"/>
    </source>
</evidence>
<dbReference type="RefSeq" id="WP_226599586.1">
    <property type="nucleotide sequence ID" value="NZ_BMUA01000017.1"/>
</dbReference>
<evidence type="ECO:0000256" key="1">
    <source>
        <dbReference type="ARBA" id="ARBA00004370"/>
    </source>
</evidence>
<gene>
    <name evidence="4" type="ORF">Sviol_58670</name>
</gene>
<proteinExistence type="predicted"/>
<keyword evidence="3" id="KW-0732">Signal</keyword>
<comment type="subcellular location">
    <subcellularLocation>
        <location evidence="1">Membrane</location>
    </subcellularLocation>
</comment>
<evidence type="ECO:0000313" key="5">
    <source>
        <dbReference type="Proteomes" id="UP001050808"/>
    </source>
</evidence>
<evidence type="ECO:0000313" key="4">
    <source>
        <dbReference type="EMBL" id="GHI41459.1"/>
    </source>
</evidence>
<comment type="caution">
    <text evidence="4">The sequence shown here is derived from an EMBL/GenBank/DDBJ whole genome shotgun (WGS) entry which is preliminary data.</text>
</comment>
<feature type="signal peptide" evidence="3">
    <location>
        <begin position="1"/>
        <end position="26"/>
    </location>
</feature>
<feature type="chain" id="PRO_5047321493" description="Mce-associated membrane protein" evidence="3">
    <location>
        <begin position="27"/>
        <end position="169"/>
    </location>
</feature>
<protein>
    <recommendedName>
        <fullName evidence="6">Mce-associated membrane protein</fullName>
    </recommendedName>
</protein>
<dbReference type="PANTHER" id="PTHR37042">
    <property type="entry name" value="OUTER MEMBRANE PROTEIN RV1973"/>
    <property type="match status" value="1"/>
</dbReference>
<dbReference type="PANTHER" id="PTHR37042:SF4">
    <property type="entry name" value="OUTER MEMBRANE PROTEIN RV1973"/>
    <property type="match status" value="1"/>
</dbReference>
<organism evidence="4 5">
    <name type="scientific">Streptomyces violascens</name>
    <dbReference type="NCBI Taxonomy" id="67381"/>
    <lineage>
        <taxon>Bacteria</taxon>
        <taxon>Bacillati</taxon>
        <taxon>Actinomycetota</taxon>
        <taxon>Actinomycetes</taxon>
        <taxon>Kitasatosporales</taxon>
        <taxon>Streptomycetaceae</taxon>
        <taxon>Streptomyces</taxon>
    </lineage>
</organism>
<keyword evidence="2" id="KW-0472">Membrane</keyword>
<sequence length="169" mass="17587">MIRLPGQPRLRRALVAAALTSSLAFAAFAGWTYLEAPDDSTVAYAASRDAVLKAGRTQIAALSTLDAAHPDADLRTWLDASTGPLYDALRRTGAGKPITSARGSVTDAAVTELDDRSGTAKLIATVQVQLTPAGGVATTTDRKRFEAALERTGSGWKLKALNAVPVAAP</sequence>